<reference evidence="1 2" key="1">
    <citation type="submission" date="2009-03" db="EMBL/GenBank/DDBJ databases">
        <authorList>
            <person name="Warren W."/>
            <person name="Ye L."/>
            <person name="Minx P."/>
            <person name="Worley K."/>
            <person name="Gibbs R."/>
            <person name="Wilson R.K."/>
        </authorList>
    </citation>
    <scope>NUCLEOTIDE SEQUENCE [LARGE SCALE GENOMIC DNA]</scope>
</reference>
<dbReference type="AlphaFoldDB" id="A0A8I3W138"/>
<dbReference type="PANTHER" id="PTHR46254:SF6">
    <property type="entry name" value="HIGH MOBILITY GROUP AT-HOOK 2"/>
    <property type="match status" value="1"/>
</dbReference>
<protein>
    <submittedName>
        <fullName evidence="1">Uncharacterized protein</fullName>
    </submittedName>
</protein>
<dbReference type="GeneTree" id="ENSGT00940000161627"/>
<evidence type="ECO:0000313" key="2">
    <source>
        <dbReference type="Proteomes" id="UP000008225"/>
    </source>
</evidence>
<evidence type="ECO:0000313" key="1">
    <source>
        <dbReference type="Ensembl" id="ENSCJAP00000083863.1"/>
    </source>
</evidence>
<dbReference type="PANTHER" id="PTHR46254">
    <property type="entry name" value="PROTEIN GVQW1-RELATED"/>
    <property type="match status" value="1"/>
</dbReference>
<name>A0A8I3W138_CALJA</name>
<dbReference type="Proteomes" id="UP000008225">
    <property type="component" value="Chromosome 10"/>
</dbReference>
<organism evidence="1 2">
    <name type="scientific">Callithrix jacchus</name>
    <name type="common">White-tufted-ear marmoset</name>
    <name type="synonym">Simia Jacchus</name>
    <dbReference type="NCBI Taxonomy" id="9483"/>
    <lineage>
        <taxon>Eukaryota</taxon>
        <taxon>Metazoa</taxon>
        <taxon>Chordata</taxon>
        <taxon>Craniata</taxon>
        <taxon>Vertebrata</taxon>
        <taxon>Euteleostomi</taxon>
        <taxon>Mammalia</taxon>
        <taxon>Eutheria</taxon>
        <taxon>Euarchontoglires</taxon>
        <taxon>Primates</taxon>
        <taxon>Haplorrhini</taxon>
        <taxon>Platyrrhini</taxon>
        <taxon>Cebidae</taxon>
        <taxon>Callitrichinae</taxon>
        <taxon>Callithrix</taxon>
        <taxon>Callithrix</taxon>
    </lineage>
</organism>
<accession>A0A8I3W138</accession>
<proteinExistence type="predicted"/>
<reference evidence="1" key="2">
    <citation type="submission" date="2025-08" db="UniProtKB">
        <authorList>
            <consortium name="Ensembl"/>
        </authorList>
    </citation>
    <scope>IDENTIFICATION</scope>
</reference>
<dbReference type="PRINTS" id="PR02045">
    <property type="entry name" value="F138DOMAIN"/>
</dbReference>
<sequence length="146" mass="16321">SDLLLLQKKQFLPSLPPSFLPFWLRQNLAVLPVQWCDLGSLQPLPLGFKQFSCLSLPSSWNYRCPRFKQFSCLSLPSSWNYRCPPLCLAYFCIFRYVGQAGLELLASSDLPSLASQSSGVSHCAQPPFYLGCHPQTSVLSSLCKIS</sequence>
<dbReference type="Ensembl" id="ENSCJAT00000126032.1">
    <property type="protein sequence ID" value="ENSCJAP00000083863.1"/>
    <property type="gene ID" value="ENSCJAG00000069703.1"/>
</dbReference>
<keyword evidence="2" id="KW-1185">Reference proteome</keyword>
<reference evidence="1" key="3">
    <citation type="submission" date="2025-09" db="UniProtKB">
        <authorList>
            <consortium name="Ensembl"/>
        </authorList>
    </citation>
    <scope>IDENTIFICATION</scope>
</reference>